<accession>A0A0V0GTB8</accession>
<dbReference type="AlphaFoldDB" id="A0A0V0GTB8"/>
<name>A0A0V0GTB8_SOLCH</name>
<reference evidence="1" key="1">
    <citation type="submission" date="2015-12" db="EMBL/GenBank/DDBJ databases">
        <title>Gene expression during late stages of embryo sac development: a critical building block for successful pollen-pistil interactions.</title>
        <authorList>
            <person name="Liu Y."/>
            <person name="Joly V."/>
            <person name="Sabar M."/>
            <person name="Matton D.P."/>
        </authorList>
    </citation>
    <scope>NUCLEOTIDE SEQUENCE</scope>
</reference>
<proteinExistence type="predicted"/>
<organism evidence="1">
    <name type="scientific">Solanum chacoense</name>
    <name type="common">Chaco potato</name>
    <dbReference type="NCBI Taxonomy" id="4108"/>
    <lineage>
        <taxon>Eukaryota</taxon>
        <taxon>Viridiplantae</taxon>
        <taxon>Streptophyta</taxon>
        <taxon>Embryophyta</taxon>
        <taxon>Tracheophyta</taxon>
        <taxon>Spermatophyta</taxon>
        <taxon>Magnoliopsida</taxon>
        <taxon>eudicotyledons</taxon>
        <taxon>Gunneridae</taxon>
        <taxon>Pentapetalae</taxon>
        <taxon>asterids</taxon>
        <taxon>lamiids</taxon>
        <taxon>Solanales</taxon>
        <taxon>Solanaceae</taxon>
        <taxon>Solanoideae</taxon>
        <taxon>Solaneae</taxon>
        <taxon>Solanum</taxon>
    </lineage>
</organism>
<feature type="non-terminal residue" evidence="1">
    <location>
        <position position="1"/>
    </location>
</feature>
<dbReference type="EMBL" id="GEDG01031369">
    <property type="protein sequence ID" value="JAP11413.1"/>
    <property type="molecule type" value="Transcribed_RNA"/>
</dbReference>
<protein>
    <submittedName>
        <fullName evidence="1">Putative ovule protein</fullName>
    </submittedName>
</protein>
<evidence type="ECO:0000313" key="1">
    <source>
        <dbReference type="EMBL" id="JAP11413.1"/>
    </source>
</evidence>
<sequence>PNQKSEQHFRYNTKSIQVTNFSNPFTSFLISTPSRRINHVPTYPPNDSNLQLILHTTRTSNLPVGSG</sequence>